<reference evidence="1 2" key="1">
    <citation type="submission" date="2024-03" db="EMBL/GenBank/DDBJ databases">
        <title>Flavobacterium soyae.</title>
        <authorList>
            <person name="Zheng W."/>
        </authorList>
    </citation>
    <scope>NUCLEOTIDE SEQUENCE [LARGE SCALE GENOMIC DNA]</scope>
    <source>
        <strain evidence="1 2">55</strain>
    </source>
</reference>
<gene>
    <name evidence="1" type="ORF">AABD74_10090</name>
</gene>
<evidence type="ECO:0008006" key="3">
    <source>
        <dbReference type="Google" id="ProtNLM"/>
    </source>
</evidence>
<dbReference type="Proteomes" id="UP001623852">
    <property type="component" value="Chromosome"/>
</dbReference>
<keyword evidence="2" id="KW-1185">Reference proteome</keyword>
<proteinExistence type="predicted"/>
<organism evidence="1 2">
    <name type="scientific">Flavobacterium soyae</name>
    <dbReference type="NCBI Taxonomy" id="2903098"/>
    <lineage>
        <taxon>Bacteria</taxon>
        <taxon>Pseudomonadati</taxon>
        <taxon>Bacteroidota</taxon>
        <taxon>Flavobacteriia</taxon>
        <taxon>Flavobacteriales</taxon>
        <taxon>Flavobacteriaceae</taxon>
        <taxon>Flavobacterium</taxon>
    </lineage>
</organism>
<protein>
    <recommendedName>
        <fullName evidence="3">SMI1/KNR4 family protein</fullName>
    </recommendedName>
</protein>
<evidence type="ECO:0000313" key="2">
    <source>
        <dbReference type="Proteomes" id="UP001623852"/>
    </source>
</evidence>
<sequence length="178" mass="20474">MSLTLKTKIDAIKNVCPTIEDFLKKGFDQDYAEQISSDFSISIKPNAVFLENAILLEQFNKNVNFKNFSFLGFTLKNHEDHKDFVSIGFRDSDLLIVIKETNEIALLDEENFEVVNYISKDFESFLDLISILVSYDKIGFLGDSYTSEIKSETLNKVREILSDQKYFSFFSETIVGIK</sequence>
<accession>A0ABZ2UKB1</accession>
<dbReference type="EMBL" id="CP150845">
    <property type="protein sequence ID" value="WYZ21797.1"/>
    <property type="molecule type" value="Genomic_DNA"/>
</dbReference>
<name>A0ABZ2UKB1_9FLAO</name>
<dbReference type="RefSeq" id="WP_232683041.1">
    <property type="nucleotide sequence ID" value="NZ_CP150845.1"/>
</dbReference>
<evidence type="ECO:0000313" key="1">
    <source>
        <dbReference type="EMBL" id="WYZ21797.1"/>
    </source>
</evidence>